<dbReference type="EMBL" id="SNXC01000012">
    <property type="protein sequence ID" value="TDO97201.1"/>
    <property type="molecule type" value="Genomic_DNA"/>
</dbReference>
<accession>A0A4R6M734</accession>
<keyword evidence="2" id="KW-1185">Reference proteome</keyword>
<reference evidence="1 2" key="1">
    <citation type="submission" date="2019-03" db="EMBL/GenBank/DDBJ databases">
        <title>Genomic Encyclopedia of Type Strains, Phase III (KMG-III): the genomes of soil and plant-associated and newly described type strains.</title>
        <authorList>
            <person name="Whitman W."/>
        </authorList>
    </citation>
    <scope>NUCLEOTIDE SEQUENCE [LARGE SCALE GENOMIC DNA]</scope>
    <source>
        <strain evidence="1 2">CECT 7378</strain>
    </source>
</reference>
<dbReference type="RefSeq" id="WP_133503800.1">
    <property type="nucleotide sequence ID" value="NZ_SNXC01000012.1"/>
</dbReference>
<sequence length="447" mass="51852">MPRELIKNISELYDFFDAEQVRQIDAEFSHQTKQIIDSLGAKKAHLNKWWVMTPMDWKCPSCCRPKPDIAKLDHHNYASCHLHEHHDHMQDIVKDLFAQSSANRTDVIADNLSERFAIRTAFAISAYDNTVICADCNKADGDAKKLVGADRNFSFSPGEISEFIITTPNQEHKIDKDKGSEIWHQNKHTFEQRMELAKSIANLAANDTHWYKPSHMTAKQVKRQAKFWLSHLGLDELDTSQEAHKLLYDTTPFKGEASSWRTKNKPQSKASPSVGDALHLSKVRGHFWNKFDEDWICPCCGRNKFNSIQKSKSKSWVFEVKEIYSFNERSEEYCDIIQVCNECYKTSYHLGKEASSFVQSLDASFDFSRSYNQSLVSISEIKKIIQPRPHSSHLIDNSMADELVDLAINRITEQTYYHSPLYFERRERERESGFSKIEFFNNLMNNQ</sequence>
<protein>
    <submittedName>
        <fullName evidence="1">Uncharacterized protein</fullName>
    </submittedName>
</protein>
<organism evidence="1 2">
    <name type="scientific">Marinomonas balearica</name>
    <dbReference type="NCBI Taxonomy" id="491947"/>
    <lineage>
        <taxon>Bacteria</taxon>
        <taxon>Pseudomonadati</taxon>
        <taxon>Pseudomonadota</taxon>
        <taxon>Gammaproteobacteria</taxon>
        <taxon>Oceanospirillales</taxon>
        <taxon>Oceanospirillaceae</taxon>
        <taxon>Marinomonas</taxon>
    </lineage>
</organism>
<dbReference type="AlphaFoldDB" id="A0A4R6M734"/>
<evidence type="ECO:0000313" key="1">
    <source>
        <dbReference type="EMBL" id="TDO97201.1"/>
    </source>
</evidence>
<dbReference type="Proteomes" id="UP000294656">
    <property type="component" value="Unassembled WGS sequence"/>
</dbReference>
<evidence type="ECO:0000313" key="2">
    <source>
        <dbReference type="Proteomes" id="UP000294656"/>
    </source>
</evidence>
<dbReference type="OrthoDB" id="7593251at2"/>
<comment type="caution">
    <text evidence="1">The sequence shown here is derived from an EMBL/GenBank/DDBJ whole genome shotgun (WGS) entry which is preliminary data.</text>
</comment>
<gene>
    <name evidence="1" type="ORF">DFP79_2013</name>
</gene>
<proteinExistence type="predicted"/>
<name>A0A4R6M734_9GAMM</name>